<organism evidence="2 3">
    <name type="scientific">Dehalobacterium formicoaceticum</name>
    <dbReference type="NCBI Taxonomy" id="51515"/>
    <lineage>
        <taxon>Bacteria</taxon>
        <taxon>Bacillati</taxon>
        <taxon>Bacillota</taxon>
        <taxon>Clostridia</taxon>
        <taxon>Eubacteriales</taxon>
        <taxon>Peptococcaceae</taxon>
        <taxon>Dehalobacterium</taxon>
    </lineage>
</organism>
<evidence type="ECO:0000313" key="3">
    <source>
        <dbReference type="Proteomes" id="UP001524944"/>
    </source>
</evidence>
<dbReference type="Proteomes" id="UP001524944">
    <property type="component" value="Unassembled WGS sequence"/>
</dbReference>
<keyword evidence="1" id="KW-1133">Transmembrane helix</keyword>
<sequence>MIRENRCDAGFTFVEVIVAMVIIMIGVIPLLGLFNSSLGNYERSTKSTIALHIAEQEIEGLGEEDLSTHIETLDWTEVAGSKGYEYKNKITDVSYAVNGEQVQFYRVEVWVKWGSLGQEHEVFLRNYTAGK</sequence>
<protein>
    <submittedName>
        <fullName evidence="2">Prepilin-type N-terminal cleavage/methylation domain-containing protein</fullName>
    </submittedName>
</protein>
<dbReference type="NCBIfam" id="TIGR02532">
    <property type="entry name" value="IV_pilin_GFxxxE"/>
    <property type="match status" value="1"/>
</dbReference>
<gene>
    <name evidence="2" type="ORF">NVS47_14745</name>
</gene>
<accession>A0ABT1Y793</accession>
<dbReference type="RefSeq" id="WP_257914033.1">
    <property type="nucleotide sequence ID" value="NZ_JANPWE010000011.1"/>
</dbReference>
<keyword evidence="1" id="KW-0812">Transmembrane</keyword>
<comment type="caution">
    <text evidence="2">The sequence shown here is derived from an EMBL/GenBank/DDBJ whole genome shotgun (WGS) entry which is preliminary data.</text>
</comment>
<dbReference type="InterPro" id="IPR012902">
    <property type="entry name" value="N_methyl_site"/>
</dbReference>
<name>A0ABT1Y793_9FIRM</name>
<dbReference type="EMBL" id="JANPWE010000011">
    <property type="protein sequence ID" value="MCR6546754.1"/>
    <property type="molecule type" value="Genomic_DNA"/>
</dbReference>
<feature type="transmembrane region" description="Helical" evidence="1">
    <location>
        <begin position="12"/>
        <end position="34"/>
    </location>
</feature>
<evidence type="ECO:0000256" key="1">
    <source>
        <dbReference type="SAM" id="Phobius"/>
    </source>
</evidence>
<reference evidence="2 3" key="1">
    <citation type="submission" date="2022-08" db="EMBL/GenBank/DDBJ databases">
        <title>Proteogenomics of the novel Dehalobacterium formicoaceticum strain EZ94 highlights a key role of methyltransferases during anaerobic dichloromethane degradation.</title>
        <authorList>
            <person name="Wasmund K."/>
        </authorList>
    </citation>
    <scope>NUCLEOTIDE SEQUENCE [LARGE SCALE GENOMIC DNA]</scope>
    <source>
        <strain evidence="2 3">EZ94</strain>
    </source>
</reference>
<keyword evidence="3" id="KW-1185">Reference proteome</keyword>
<proteinExistence type="predicted"/>
<dbReference type="Pfam" id="PF07963">
    <property type="entry name" value="N_methyl"/>
    <property type="match status" value="1"/>
</dbReference>
<evidence type="ECO:0000313" key="2">
    <source>
        <dbReference type="EMBL" id="MCR6546754.1"/>
    </source>
</evidence>
<keyword evidence="1" id="KW-0472">Membrane</keyword>